<dbReference type="InterPro" id="IPR050987">
    <property type="entry name" value="AtrR-like"/>
</dbReference>
<dbReference type="OrthoDB" id="2123952at2759"/>
<gene>
    <name evidence="4" type="ORF">RF55_26091</name>
</gene>
<dbReference type="InterPro" id="IPR036864">
    <property type="entry name" value="Zn2-C6_fun-type_DNA-bd_sf"/>
</dbReference>
<evidence type="ECO:0000256" key="2">
    <source>
        <dbReference type="SAM" id="MobiDB-lite"/>
    </source>
</evidence>
<proteinExistence type="predicted"/>
<dbReference type="SMART" id="SM00066">
    <property type="entry name" value="GAL4"/>
    <property type="match status" value="1"/>
</dbReference>
<dbReference type="CDD" id="cd00067">
    <property type="entry name" value="GAL4"/>
    <property type="match status" value="1"/>
</dbReference>
<dbReference type="GO" id="GO:0008270">
    <property type="term" value="F:zinc ion binding"/>
    <property type="evidence" value="ECO:0007669"/>
    <property type="project" value="InterPro"/>
</dbReference>
<dbReference type="GO" id="GO:0000981">
    <property type="term" value="F:DNA-binding transcription factor activity, RNA polymerase II-specific"/>
    <property type="evidence" value="ECO:0007669"/>
    <property type="project" value="InterPro"/>
</dbReference>
<feature type="compositionally biased region" description="Polar residues" evidence="2">
    <location>
        <begin position="109"/>
        <end position="123"/>
    </location>
</feature>
<protein>
    <submittedName>
        <fullName evidence="4">Fungal specific transcription factor domain-containing protein</fullName>
    </submittedName>
</protein>
<keyword evidence="5" id="KW-1185">Reference proteome</keyword>
<dbReference type="STRING" id="67767.A0A0J7MLK9"/>
<accession>A0A0J7MLK9</accession>
<dbReference type="PANTHER" id="PTHR46910:SF25">
    <property type="entry name" value="ABC-TRANSPORTER-REGULATING TRANSCRIPTION FACTOR"/>
    <property type="match status" value="1"/>
</dbReference>
<feature type="region of interest" description="Disordered" evidence="2">
    <location>
        <begin position="83"/>
        <end position="133"/>
    </location>
</feature>
<evidence type="ECO:0000313" key="5">
    <source>
        <dbReference type="Proteomes" id="UP000036403"/>
    </source>
</evidence>
<organism evidence="4 5">
    <name type="scientific">Lasius niger</name>
    <name type="common">Black garden ant</name>
    <dbReference type="NCBI Taxonomy" id="67767"/>
    <lineage>
        <taxon>Eukaryota</taxon>
        <taxon>Metazoa</taxon>
        <taxon>Ecdysozoa</taxon>
        <taxon>Arthropoda</taxon>
        <taxon>Hexapoda</taxon>
        <taxon>Insecta</taxon>
        <taxon>Pterygota</taxon>
        <taxon>Neoptera</taxon>
        <taxon>Endopterygota</taxon>
        <taxon>Hymenoptera</taxon>
        <taxon>Apocrita</taxon>
        <taxon>Aculeata</taxon>
        <taxon>Formicoidea</taxon>
        <taxon>Formicidae</taxon>
        <taxon>Formicinae</taxon>
        <taxon>Lasius</taxon>
        <taxon>Lasius</taxon>
    </lineage>
</organism>
<evidence type="ECO:0000259" key="3">
    <source>
        <dbReference type="PROSITE" id="PS50048"/>
    </source>
</evidence>
<dbReference type="SUPFAM" id="SSF57701">
    <property type="entry name" value="Zn2/Cys6 DNA-binding domain"/>
    <property type="match status" value="1"/>
</dbReference>
<comment type="caution">
    <text evidence="4">The sequence shown here is derived from an EMBL/GenBank/DDBJ whole genome shotgun (WGS) entry which is preliminary data.</text>
</comment>
<feature type="non-terminal residue" evidence="4">
    <location>
        <position position="133"/>
    </location>
</feature>
<dbReference type="PANTHER" id="PTHR46910">
    <property type="entry name" value="TRANSCRIPTION FACTOR PDR1"/>
    <property type="match status" value="1"/>
</dbReference>
<dbReference type="Pfam" id="PF00172">
    <property type="entry name" value="Zn_clus"/>
    <property type="match status" value="1"/>
</dbReference>
<dbReference type="InterPro" id="IPR001138">
    <property type="entry name" value="Zn2Cys6_DnaBD"/>
</dbReference>
<feature type="compositionally biased region" description="Basic and acidic residues" evidence="2">
    <location>
        <begin position="124"/>
        <end position="133"/>
    </location>
</feature>
<name>A0A0J7MLK9_LASNI</name>
<sequence length="133" mass="14477">MCRKKKIKCDGKLPACTHCINYKTDCVFTQVEKKRSPPKGAKYIEGLENRLGRMEHLLKLSGLLSEDDNGATDLGELERKLAEKTRQASMATVAVSSPTSPSQGTSGQEGTNSTPQSALTSPDPSRDSHRVED</sequence>
<dbReference type="Proteomes" id="UP000036403">
    <property type="component" value="Unassembled WGS sequence"/>
</dbReference>
<keyword evidence="1" id="KW-0539">Nucleus</keyword>
<reference evidence="4 5" key="1">
    <citation type="submission" date="2015-04" db="EMBL/GenBank/DDBJ databases">
        <title>Lasius niger genome sequencing.</title>
        <authorList>
            <person name="Konorov E.A."/>
            <person name="Nikitin M.A."/>
            <person name="Kirill M.V."/>
            <person name="Chang P."/>
        </authorList>
    </citation>
    <scope>NUCLEOTIDE SEQUENCE [LARGE SCALE GENOMIC DNA]</scope>
    <source>
        <tissue evidence="4">Whole</tissue>
    </source>
</reference>
<evidence type="ECO:0000313" key="4">
    <source>
        <dbReference type="EMBL" id="KMQ81520.1"/>
    </source>
</evidence>
<dbReference type="PaxDb" id="67767-A0A0J7MLK9"/>
<evidence type="ECO:0000256" key="1">
    <source>
        <dbReference type="ARBA" id="ARBA00023242"/>
    </source>
</evidence>
<feature type="compositionally biased region" description="Low complexity" evidence="2">
    <location>
        <begin position="96"/>
        <end position="108"/>
    </location>
</feature>
<dbReference type="PROSITE" id="PS50048">
    <property type="entry name" value="ZN2_CY6_FUNGAL_2"/>
    <property type="match status" value="1"/>
</dbReference>
<feature type="domain" description="Zn(2)-C6 fungal-type" evidence="3">
    <location>
        <begin position="1"/>
        <end position="28"/>
    </location>
</feature>
<dbReference type="AlphaFoldDB" id="A0A0J7MLK9"/>
<dbReference type="EMBL" id="LBMM01034739">
    <property type="protein sequence ID" value="KMQ81520.1"/>
    <property type="molecule type" value="Genomic_DNA"/>
</dbReference>
<dbReference type="Gene3D" id="4.10.240.10">
    <property type="entry name" value="Zn(2)-C6 fungal-type DNA-binding domain"/>
    <property type="match status" value="1"/>
</dbReference>